<evidence type="ECO:0000256" key="2">
    <source>
        <dbReference type="ARBA" id="ARBA00022448"/>
    </source>
</evidence>
<feature type="domain" description="Major facilitator superfamily (MFS) profile" evidence="8">
    <location>
        <begin position="11"/>
        <end position="425"/>
    </location>
</feature>
<dbReference type="InterPro" id="IPR020846">
    <property type="entry name" value="MFS_dom"/>
</dbReference>
<feature type="transmembrane region" description="Helical" evidence="7">
    <location>
        <begin position="224"/>
        <end position="245"/>
    </location>
</feature>
<dbReference type="Proteomes" id="UP000198717">
    <property type="component" value="Unassembled WGS sequence"/>
</dbReference>
<feature type="transmembrane region" description="Helical" evidence="7">
    <location>
        <begin position="12"/>
        <end position="36"/>
    </location>
</feature>
<feature type="transmembrane region" description="Helical" evidence="7">
    <location>
        <begin position="48"/>
        <end position="69"/>
    </location>
</feature>
<dbReference type="EMBL" id="BJVY01000001">
    <property type="protein sequence ID" value="GEL68385.1"/>
    <property type="molecule type" value="Genomic_DNA"/>
</dbReference>
<keyword evidence="3" id="KW-1003">Cell membrane</keyword>
<feature type="transmembrane region" description="Helical" evidence="7">
    <location>
        <begin position="257"/>
        <end position="280"/>
    </location>
</feature>
<dbReference type="Pfam" id="PF07690">
    <property type="entry name" value="MFS_1"/>
    <property type="match status" value="1"/>
</dbReference>
<name>A0A511H4D0_9BACT</name>
<evidence type="ECO:0000313" key="9">
    <source>
        <dbReference type="EMBL" id="GEL68385.1"/>
    </source>
</evidence>
<keyword evidence="2" id="KW-0813">Transport</keyword>
<dbReference type="PANTHER" id="PTHR43266:SF2">
    <property type="entry name" value="MAJOR FACILITATOR SUPERFAMILY (MFS) PROFILE DOMAIN-CONTAINING PROTEIN"/>
    <property type="match status" value="1"/>
</dbReference>
<accession>A0A511H4D0</accession>
<evidence type="ECO:0000256" key="4">
    <source>
        <dbReference type="ARBA" id="ARBA00022692"/>
    </source>
</evidence>
<gene>
    <name evidence="9" type="ORF">MVI01_01690</name>
    <name evidence="10" type="ORF">SAMN04488504_105412</name>
</gene>
<proteinExistence type="predicted"/>
<dbReference type="Proteomes" id="UP000321224">
    <property type="component" value="Unassembled WGS sequence"/>
</dbReference>
<evidence type="ECO:0000313" key="11">
    <source>
        <dbReference type="Proteomes" id="UP000198717"/>
    </source>
</evidence>
<feature type="transmembrane region" description="Helical" evidence="7">
    <location>
        <begin position="346"/>
        <end position="365"/>
    </location>
</feature>
<evidence type="ECO:0000256" key="1">
    <source>
        <dbReference type="ARBA" id="ARBA00004651"/>
    </source>
</evidence>
<dbReference type="AlphaFoldDB" id="A0A511H4D0"/>
<evidence type="ECO:0000313" key="12">
    <source>
        <dbReference type="Proteomes" id="UP000321224"/>
    </source>
</evidence>
<feature type="transmembrane region" description="Helical" evidence="7">
    <location>
        <begin position="399"/>
        <end position="420"/>
    </location>
</feature>
<keyword evidence="4 7" id="KW-0812">Transmembrane</keyword>
<dbReference type="CDD" id="cd06173">
    <property type="entry name" value="MFS_MefA_like"/>
    <property type="match status" value="1"/>
</dbReference>
<dbReference type="Gene3D" id="1.20.1250.20">
    <property type="entry name" value="MFS general substrate transporter like domains"/>
    <property type="match status" value="1"/>
</dbReference>
<comment type="caution">
    <text evidence="9">The sequence shown here is derived from an EMBL/GenBank/DDBJ whole genome shotgun (WGS) entry which is preliminary data.</text>
</comment>
<feature type="transmembrane region" description="Helical" evidence="7">
    <location>
        <begin position="292"/>
        <end position="325"/>
    </location>
</feature>
<organism evidence="9 12">
    <name type="scientific">Myxococcus virescens</name>
    <dbReference type="NCBI Taxonomy" id="83456"/>
    <lineage>
        <taxon>Bacteria</taxon>
        <taxon>Pseudomonadati</taxon>
        <taxon>Myxococcota</taxon>
        <taxon>Myxococcia</taxon>
        <taxon>Myxococcales</taxon>
        <taxon>Cystobacterineae</taxon>
        <taxon>Myxococcaceae</taxon>
        <taxon>Myxococcus</taxon>
    </lineage>
</organism>
<dbReference type="InterPro" id="IPR011701">
    <property type="entry name" value="MFS"/>
</dbReference>
<dbReference type="RefSeq" id="WP_090490818.1">
    <property type="nucleotide sequence ID" value="NZ_BJVY01000001.1"/>
</dbReference>
<dbReference type="GO" id="GO:0005886">
    <property type="term" value="C:plasma membrane"/>
    <property type="evidence" value="ECO:0007669"/>
    <property type="project" value="UniProtKB-SubCell"/>
</dbReference>
<evidence type="ECO:0000259" key="8">
    <source>
        <dbReference type="PROSITE" id="PS50850"/>
    </source>
</evidence>
<dbReference type="PANTHER" id="PTHR43266">
    <property type="entry name" value="MACROLIDE-EFFLUX PROTEIN"/>
    <property type="match status" value="1"/>
</dbReference>
<keyword evidence="11" id="KW-1185">Reference proteome</keyword>
<evidence type="ECO:0000313" key="10">
    <source>
        <dbReference type="EMBL" id="SDE28284.1"/>
    </source>
</evidence>
<dbReference type="EMBL" id="FNAJ01000005">
    <property type="protein sequence ID" value="SDE28284.1"/>
    <property type="molecule type" value="Genomic_DNA"/>
</dbReference>
<evidence type="ECO:0000256" key="6">
    <source>
        <dbReference type="ARBA" id="ARBA00023136"/>
    </source>
</evidence>
<keyword evidence="6 7" id="KW-0472">Membrane</keyword>
<feature type="transmembrane region" description="Helical" evidence="7">
    <location>
        <begin position="76"/>
        <end position="97"/>
    </location>
</feature>
<keyword evidence="5 7" id="KW-1133">Transmembrane helix</keyword>
<dbReference type="GO" id="GO:0022857">
    <property type="term" value="F:transmembrane transporter activity"/>
    <property type="evidence" value="ECO:0007669"/>
    <property type="project" value="InterPro"/>
</dbReference>
<protein>
    <submittedName>
        <fullName evidence="10">Predicted arabinose efflux permease, MFS family</fullName>
    </submittedName>
</protein>
<sequence>MTAAPSFPMKSAVVIWLGQVLSLLGSGLTSFALGVWTYKTTGDVTQYALVMLSATLPAILLGPVAGALVDRWNRRWVLVLSDAAAGLSSLVLALLLFNGLLQPWHAYVTTAVVSTASAFQQPAFSVLVSTVVPPQHLGRANGLVQVGLAFSQLVAPMLSATLMELIELKGILLIDATTLVLGALPLLLARIPREHLVSSSGEDRVPLLDAIRAGGAYLRATPGLLALIGFLAASNFLTGTVEVLVTPLVLSFADVRTLGALTTAGGVGMLAGSLVISAWGGPKRLVNGLLGFQLTCGLALICVGLATSVPVLAGVAFAFFFGLPIINGSSQTLLQRIVPLALRGRVFAFTSTITGAMLPLAYTIAGPLADHVFEPAMASGGKLVPLLGAFVGEGPGRGIALMFLISGVLAVLMTLLSTLYRPLRELEAPLQDAPSAEPAASP</sequence>
<reference evidence="10 11" key="1">
    <citation type="submission" date="2016-10" db="EMBL/GenBank/DDBJ databases">
        <authorList>
            <person name="Varghese N."/>
            <person name="Submissions S."/>
        </authorList>
    </citation>
    <scope>NUCLEOTIDE SEQUENCE [LARGE SCALE GENOMIC DNA]</scope>
    <source>
        <strain evidence="10 11">DSM 2260</strain>
    </source>
</reference>
<evidence type="ECO:0000256" key="7">
    <source>
        <dbReference type="SAM" id="Phobius"/>
    </source>
</evidence>
<dbReference type="InterPro" id="IPR036259">
    <property type="entry name" value="MFS_trans_sf"/>
</dbReference>
<reference evidence="9 12" key="2">
    <citation type="submission" date="2019-07" db="EMBL/GenBank/DDBJ databases">
        <title>Whole genome shotgun sequence of Myxococcus virescens NBRC 100334.</title>
        <authorList>
            <person name="Hosoyama A."/>
            <person name="Uohara A."/>
            <person name="Ohji S."/>
            <person name="Ichikawa N."/>
        </authorList>
    </citation>
    <scope>NUCLEOTIDE SEQUENCE [LARGE SCALE GENOMIC DNA]</scope>
    <source>
        <strain evidence="9 12">NBRC 100334</strain>
    </source>
</reference>
<evidence type="ECO:0000256" key="3">
    <source>
        <dbReference type="ARBA" id="ARBA00022475"/>
    </source>
</evidence>
<dbReference type="PROSITE" id="PS50850">
    <property type="entry name" value="MFS"/>
    <property type="match status" value="1"/>
</dbReference>
<comment type="subcellular location">
    <subcellularLocation>
        <location evidence="1">Cell membrane</location>
        <topology evidence="1">Multi-pass membrane protein</topology>
    </subcellularLocation>
</comment>
<evidence type="ECO:0000256" key="5">
    <source>
        <dbReference type="ARBA" id="ARBA00022989"/>
    </source>
</evidence>
<dbReference type="SUPFAM" id="SSF103473">
    <property type="entry name" value="MFS general substrate transporter"/>
    <property type="match status" value="1"/>
</dbReference>